<evidence type="ECO:0000256" key="8">
    <source>
        <dbReference type="SAM" id="Phobius"/>
    </source>
</evidence>
<gene>
    <name evidence="10" type="ORF">UFOPK2254_00248</name>
</gene>
<feature type="domain" description="POTRA" evidence="9">
    <location>
        <begin position="34"/>
        <end position="104"/>
    </location>
</feature>
<evidence type="ECO:0000256" key="6">
    <source>
        <dbReference type="ARBA" id="ARBA00023136"/>
    </source>
</evidence>
<evidence type="ECO:0000256" key="5">
    <source>
        <dbReference type="ARBA" id="ARBA00022989"/>
    </source>
</evidence>
<evidence type="ECO:0000256" key="3">
    <source>
        <dbReference type="ARBA" id="ARBA00022618"/>
    </source>
</evidence>
<dbReference type="InterPro" id="IPR034746">
    <property type="entry name" value="POTRA"/>
</dbReference>
<accession>A0A6J6KSV4</accession>
<keyword evidence="2" id="KW-1003">Cell membrane</keyword>
<dbReference type="Pfam" id="PF08478">
    <property type="entry name" value="POTRA_1"/>
    <property type="match status" value="1"/>
</dbReference>
<dbReference type="EMBL" id="CAEZWO010000014">
    <property type="protein sequence ID" value="CAB4652612.1"/>
    <property type="molecule type" value="Genomic_DNA"/>
</dbReference>
<name>A0A6J6KSV4_9ZZZZ</name>
<proteinExistence type="predicted"/>
<dbReference type="GO" id="GO:0051301">
    <property type="term" value="P:cell division"/>
    <property type="evidence" value="ECO:0007669"/>
    <property type="project" value="UniProtKB-KW"/>
</dbReference>
<dbReference type="AlphaFoldDB" id="A0A6J6KSV4"/>
<dbReference type="GO" id="GO:0016020">
    <property type="term" value="C:membrane"/>
    <property type="evidence" value="ECO:0007669"/>
    <property type="project" value="UniProtKB-SubCell"/>
</dbReference>
<feature type="transmembrane region" description="Helical" evidence="8">
    <location>
        <begin position="12"/>
        <end position="33"/>
    </location>
</feature>
<organism evidence="10">
    <name type="scientific">freshwater metagenome</name>
    <dbReference type="NCBI Taxonomy" id="449393"/>
    <lineage>
        <taxon>unclassified sequences</taxon>
        <taxon>metagenomes</taxon>
        <taxon>ecological metagenomes</taxon>
    </lineage>
</organism>
<evidence type="ECO:0000256" key="1">
    <source>
        <dbReference type="ARBA" id="ARBA00004370"/>
    </source>
</evidence>
<keyword evidence="5 8" id="KW-1133">Transmembrane helix</keyword>
<reference evidence="10" key="1">
    <citation type="submission" date="2020-05" db="EMBL/GenBank/DDBJ databases">
        <authorList>
            <person name="Chiriac C."/>
            <person name="Salcher M."/>
            <person name="Ghai R."/>
            <person name="Kavagutti S V."/>
        </authorList>
    </citation>
    <scope>NUCLEOTIDE SEQUENCE</scope>
</reference>
<comment type="subcellular location">
    <subcellularLocation>
        <location evidence="1">Membrane</location>
    </subcellularLocation>
</comment>
<keyword evidence="7" id="KW-0131">Cell cycle</keyword>
<dbReference type="PROSITE" id="PS51779">
    <property type="entry name" value="POTRA"/>
    <property type="match status" value="1"/>
</dbReference>
<keyword evidence="4 8" id="KW-0812">Transmembrane</keyword>
<protein>
    <submittedName>
        <fullName evidence="10">Unannotated protein</fullName>
    </submittedName>
</protein>
<dbReference type="InterPro" id="IPR013685">
    <property type="entry name" value="POTRA_FtsQ_type"/>
</dbReference>
<dbReference type="InterPro" id="IPR005548">
    <property type="entry name" value="Cell_div_FtsQ/DivIB_C"/>
</dbReference>
<evidence type="ECO:0000313" key="10">
    <source>
        <dbReference type="EMBL" id="CAB4652612.1"/>
    </source>
</evidence>
<keyword evidence="3" id="KW-0132">Cell division</keyword>
<dbReference type="Pfam" id="PF03799">
    <property type="entry name" value="FtsQ_DivIB_C"/>
    <property type="match status" value="1"/>
</dbReference>
<evidence type="ECO:0000256" key="7">
    <source>
        <dbReference type="ARBA" id="ARBA00023306"/>
    </source>
</evidence>
<sequence length="226" mass="25357">MNYQRLRIRRITYTLLAIAALAGLSYLLGWSSLFSVKSIVVTGAPANESVELIAQRSGIQKGEKLARIESRVAVRSLSRISWIDHSQVRRDWLREKIIITVWPRVPVARFNDMLLDKNGVGFQLTGYNAQALPLVNSSQPEDLDFSMSLLRALPESMSSQLHSIDTQGSHFATLKLKVGVRVLDVVWGDENDMELKVHVYQALLALPENRKITSMDLSAPHAPIVR</sequence>
<evidence type="ECO:0000259" key="9">
    <source>
        <dbReference type="PROSITE" id="PS51779"/>
    </source>
</evidence>
<keyword evidence="6 8" id="KW-0472">Membrane</keyword>
<evidence type="ECO:0000256" key="2">
    <source>
        <dbReference type="ARBA" id="ARBA00022475"/>
    </source>
</evidence>
<evidence type="ECO:0000256" key="4">
    <source>
        <dbReference type="ARBA" id="ARBA00022692"/>
    </source>
</evidence>